<dbReference type="SMART" id="SM00852">
    <property type="entry name" value="MoCF_biosynth"/>
    <property type="match status" value="1"/>
</dbReference>
<dbReference type="Gene3D" id="2.40.340.10">
    <property type="entry name" value="MoeA, C-terminal, domain IV"/>
    <property type="match status" value="1"/>
</dbReference>
<protein>
    <recommendedName>
        <fullName evidence="6">Molybdopterin molybdenumtransferase</fullName>
        <ecNumber evidence="6">2.10.1.1</ecNumber>
    </recommendedName>
</protein>
<evidence type="ECO:0000313" key="8">
    <source>
        <dbReference type="EMBL" id="RDC60023.1"/>
    </source>
</evidence>
<evidence type="ECO:0000256" key="5">
    <source>
        <dbReference type="ARBA" id="ARBA00047317"/>
    </source>
</evidence>
<evidence type="ECO:0000313" key="9">
    <source>
        <dbReference type="Proteomes" id="UP000253727"/>
    </source>
</evidence>
<dbReference type="InterPro" id="IPR005110">
    <property type="entry name" value="MoeA_linker/N"/>
</dbReference>
<dbReference type="GO" id="GO:0006777">
    <property type="term" value="P:Mo-molybdopterin cofactor biosynthetic process"/>
    <property type="evidence" value="ECO:0007669"/>
    <property type="project" value="UniProtKB-UniRule"/>
</dbReference>
<keyword evidence="6 8" id="KW-0808">Transferase</keyword>
<accession>A0A369Q544</accession>
<dbReference type="EMBL" id="QBKA01000002">
    <property type="protein sequence ID" value="RDC60023.1"/>
    <property type="molecule type" value="Genomic_DNA"/>
</dbReference>
<dbReference type="PROSITE" id="PS01079">
    <property type="entry name" value="MOCF_BIOSYNTHESIS_2"/>
    <property type="match status" value="1"/>
</dbReference>
<dbReference type="EC" id="2.10.1.1" evidence="6"/>
<keyword evidence="6" id="KW-0500">Molybdenum</keyword>
<organism evidence="8 9">
    <name type="scientific">Alteripontixanthobacter maritimus</name>
    <dbReference type="NCBI Taxonomy" id="2161824"/>
    <lineage>
        <taxon>Bacteria</taxon>
        <taxon>Pseudomonadati</taxon>
        <taxon>Pseudomonadota</taxon>
        <taxon>Alphaproteobacteria</taxon>
        <taxon>Sphingomonadales</taxon>
        <taxon>Erythrobacteraceae</taxon>
        <taxon>Alteripontixanthobacter</taxon>
    </lineage>
</organism>
<dbReference type="GO" id="GO:0046872">
    <property type="term" value="F:metal ion binding"/>
    <property type="evidence" value="ECO:0007669"/>
    <property type="project" value="UniProtKB-UniRule"/>
</dbReference>
<comment type="function">
    <text evidence="1 6">Catalyzes the insertion of molybdate into adenylated molybdopterin with the concomitant release of AMP.</text>
</comment>
<dbReference type="Gene3D" id="3.40.980.10">
    <property type="entry name" value="MoaB/Mog-like domain"/>
    <property type="match status" value="1"/>
</dbReference>
<dbReference type="SUPFAM" id="SSF63882">
    <property type="entry name" value="MoeA N-terminal region -like"/>
    <property type="match status" value="1"/>
</dbReference>
<feature type="domain" description="MoaB/Mog" evidence="7">
    <location>
        <begin position="174"/>
        <end position="311"/>
    </location>
</feature>
<dbReference type="Pfam" id="PF03454">
    <property type="entry name" value="MoeA_C"/>
    <property type="match status" value="1"/>
</dbReference>
<sequence length="397" mass="41038">MSALISLVDAQERLLTLVNAADTIAPQPVESLLGGYLAEPLLAARTQPAADVSAMDGYAVAGKGAWKLVGESRCGLPFGSHLADGDAVRISTGAHCPAGTQAILIQENAQVEGEILSQADGALVPGEHIRREGFDFADGDPLLPGGTRIGPAQIALARAAGHGRLPARRKPRIVILECGDELTSDPASCGHGQIPASNGAMLAAMASAELCDIVATPPLRDTPDALVDALDAHATADLLVFSGGASVGDHDHVRPSLQRAGADIAFWKVAMRPGKPVMVAQLGKQLILGLPGNPVSSFVTAFHFMLPAIRRLCGASECLVRPVPILLGRDMAAVGGRQEFVRAQIADGVVTPLDQRDSSALLTLATANALIDRPAHSAEMKAGTHVPTYPIQNGGNA</sequence>
<dbReference type="InterPro" id="IPR038987">
    <property type="entry name" value="MoeA-like"/>
</dbReference>
<comment type="caution">
    <text evidence="8">The sequence shown here is derived from an EMBL/GenBank/DDBJ whole genome shotgun (WGS) entry which is preliminary data.</text>
</comment>
<dbReference type="UniPathway" id="UPA00344"/>
<dbReference type="PANTHER" id="PTHR10192:SF5">
    <property type="entry name" value="GEPHYRIN"/>
    <property type="match status" value="1"/>
</dbReference>
<dbReference type="CDD" id="cd00887">
    <property type="entry name" value="MoeA"/>
    <property type="match status" value="1"/>
</dbReference>
<comment type="pathway">
    <text evidence="2 6">Cofactor biosynthesis; molybdopterin biosynthesis.</text>
</comment>
<dbReference type="InterPro" id="IPR005111">
    <property type="entry name" value="MoeA_C_domain_IV"/>
</dbReference>
<dbReference type="Proteomes" id="UP000253727">
    <property type="component" value="Unassembled WGS sequence"/>
</dbReference>
<dbReference type="InterPro" id="IPR036688">
    <property type="entry name" value="MoeA_C_domain_IV_sf"/>
</dbReference>
<comment type="similarity">
    <text evidence="3 6">Belongs to the MoeA family.</text>
</comment>
<dbReference type="Pfam" id="PF03453">
    <property type="entry name" value="MoeA_N"/>
    <property type="match status" value="1"/>
</dbReference>
<dbReference type="Gene3D" id="3.90.105.10">
    <property type="entry name" value="Molybdopterin biosynthesis moea protein, domain 2"/>
    <property type="match status" value="1"/>
</dbReference>
<dbReference type="InterPro" id="IPR036425">
    <property type="entry name" value="MoaB/Mog-like_dom_sf"/>
</dbReference>
<reference evidence="8 9" key="1">
    <citation type="submission" date="2018-04" db="EMBL/GenBank/DDBJ databases">
        <title>Altererythrobacter sp. HME9302 genome sequencing and assembly.</title>
        <authorList>
            <person name="Kang H."/>
            <person name="Kim H."/>
            <person name="Joh K."/>
        </authorList>
    </citation>
    <scope>NUCLEOTIDE SEQUENCE [LARGE SCALE GENOMIC DNA]</scope>
    <source>
        <strain evidence="8 9">HME9302</strain>
    </source>
</reference>
<evidence type="ECO:0000256" key="3">
    <source>
        <dbReference type="ARBA" id="ARBA00010763"/>
    </source>
</evidence>
<evidence type="ECO:0000256" key="6">
    <source>
        <dbReference type="RuleBase" id="RU365090"/>
    </source>
</evidence>
<dbReference type="InterPro" id="IPR036135">
    <property type="entry name" value="MoeA_linker/N_sf"/>
</dbReference>
<dbReference type="SUPFAM" id="SSF63867">
    <property type="entry name" value="MoeA C-terminal domain-like"/>
    <property type="match status" value="1"/>
</dbReference>
<evidence type="ECO:0000256" key="4">
    <source>
        <dbReference type="ARBA" id="ARBA00023150"/>
    </source>
</evidence>
<name>A0A369Q544_9SPHN</name>
<keyword evidence="6" id="KW-0479">Metal-binding</keyword>
<evidence type="ECO:0000256" key="2">
    <source>
        <dbReference type="ARBA" id="ARBA00005046"/>
    </source>
</evidence>
<keyword evidence="4 6" id="KW-0501">Molybdenum cofactor biosynthesis</keyword>
<evidence type="ECO:0000256" key="1">
    <source>
        <dbReference type="ARBA" id="ARBA00002901"/>
    </source>
</evidence>
<dbReference type="PANTHER" id="PTHR10192">
    <property type="entry name" value="MOLYBDOPTERIN BIOSYNTHESIS PROTEIN"/>
    <property type="match status" value="1"/>
</dbReference>
<keyword evidence="6" id="KW-0460">Magnesium</keyword>
<dbReference type="RefSeq" id="WP_115366267.1">
    <property type="nucleotide sequence ID" value="NZ_QBKA01000002.1"/>
</dbReference>
<dbReference type="SUPFAM" id="SSF53218">
    <property type="entry name" value="Molybdenum cofactor biosynthesis proteins"/>
    <property type="match status" value="1"/>
</dbReference>
<keyword evidence="9" id="KW-1185">Reference proteome</keyword>
<dbReference type="GO" id="GO:0005829">
    <property type="term" value="C:cytosol"/>
    <property type="evidence" value="ECO:0007669"/>
    <property type="project" value="TreeGrafter"/>
</dbReference>
<evidence type="ECO:0000259" key="7">
    <source>
        <dbReference type="SMART" id="SM00852"/>
    </source>
</evidence>
<dbReference type="GO" id="GO:0061599">
    <property type="term" value="F:molybdopterin molybdotransferase activity"/>
    <property type="evidence" value="ECO:0007669"/>
    <property type="project" value="UniProtKB-UniRule"/>
</dbReference>
<comment type="cofactor">
    <cofactor evidence="6">
        <name>Mg(2+)</name>
        <dbReference type="ChEBI" id="CHEBI:18420"/>
    </cofactor>
</comment>
<gene>
    <name evidence="8" type="primary">moeA</name>
    <name evidence="8" type="ORF">HME9302_01222</name>
</gene>
<dbReference type="AlphaFoldDB" id="A0A369Q544"/>
<dbReference type="InterPro" id="IPR008284">
    <property type="entry name" value="MoCF_biosynth_CS"/>
</dbReference>
<proteinExistence type="inferred from homology"/>
<comment type="catalytic activity">
    <reaction evidence="5">
        <text>adenylyl-molybdopterin + molybdate = Mo-molybdopterin + AMP + H(+)</text>
        <dbReference type="Rhea" id="RHEA:35047"/>
        <dbReference type="ChEBI" id="CHEBI:15378"/>
        <dbReference type="ChEBI" id="CHEBI:36264"/>
        <dbReference type="ChEBI" id="CHEBI:62727"/>
        <dbReference type="ChEBI" id="CHEBI:71302"/>
        <dbReference type="ChEBI" id="CHEBI:456215"/>
        <dbReference type="EC" id="2.10.1.1"/>
    </reaction>
</comment>
<dbReference type="OrthoDB" id="9804758at2"/>
<dbReference type="Gene3D" id="2.170.190.11">
    <property type="entry name" value="Molybdopterin biosynthesis moea protein, domain 3"/>
    <property type="match status" value="1"/>
</dbReference>
<dbReference type="InterPro" id="IPR001453">
    <property type="entry name" value="MoaB/Mog_dom"/>
</dbReference>
<dbReference type="Pfam" id="PF00994">
    <property type="entry name" value="MoCF_biosynth"/>
    <property type="match status" value="1"/>
</dbReference>